<feature type="chain" id="PRO_5046301742" evidence="5">
    <location>
        <begin position="17"/>
        <end position="316"/>
    </location>
</feature>
<dbReference type="Proteomes" id="UP001363151">
    <property type="component" value="Unassembled WGS sequence"/>
</dbReference>
<dbReference type="InterPro" id="IPR028361">
    <property type="entry name" value="GPI_transamidase"/>
</dbReference>
<evidence type="ECO:0000256" key="1">
    <source>
        <dbReference type="ARBA" id="ARBA00004687"/>
    </source>
</evidence>
<protein>
    <submittedName>
        <fullName evidence="6">GPI-anchor transamidase</fullName>
    </submittedName>
</protein>
<dbReference type="InterPro" id="IPR001096">
    <property type="entry name" value="Peptidase_C13"/>
</dbReference>
<evidence type="ECO:0000256" key="5">
    <source>
        <dbReference type="SAM" id="SignalP"/>
    </source>
</evidence>
<dbReference type="EMBL" id="JBBJCI010000035">
    <property type="protein sequence ID" value="KAK7253531.1"/>
    <property type="molecule type" value="Genomic_DNA"/>
</dbReference>
<accession>A0ABR1GCJ6</accession>
<evidence type="ECO:0000256" key="2">
    <source>
        <dbReference type="ARBA" id="ARBA00009941"/>
    </source>
</evidence>
<name>A0ABR1GCJ6_AURAN</name>
<keyword evidence="3" id="KW-0337">GPI-anchor biosynthesis</keyword>
<comment type="pathway">
    <text evidence="1">Glycolipid biosynthesis; glycosylphosphatidylinositol-anchor biosynthesis.</text>
</comment>
<reference evidence="6 7" key="1">
    <citation type="submission" date="2024-03" db="EMBL/GenBank/DDBJ databases">
        <title>Aureococcus anophagefferens CCMP1851 and Kratosvirus quantuckense: Draft genome of a second virus-susceptible host strain in the model system.</title>
        <authorList>
            <person name="Chase E."/>
            <person name="Truchon A.R."/>
            <person name="Schepens W."/>
            <person name="Wilhelm S.W."/>
        </authorList>
    </citation>
    <scope>NUCLEOTIDE SEQUENCE [LARGE SCALE GENOMIC DNA]</scope>
    <source>
        <strain evidence="6 7">CCMP1851</strain>
    </source>
</reference>
<comment type="similarity">
    <text evidence="2">Belongs to the peptidase C13 family.</text>
</comment>
<gene>
    <name evidence="6" type="primary">PIGK</name>
    <name evidence="6" type="ORF">SO694_000011114</name>
</gene>
<keyword evidence="7" id="KW-1185">Reference proteome</keyword>
<evidence type="ECO:0000256" key="3">
    <source>
        <dbReference type="ARBA" id="ARBA00022502"/>
    </source>
</evidence>
<proteinExistence type="inferred from homology"/>
<organism evidence="6 7">
    <name type="scientific">Aureococcus anophagefferens</name>
    <name type="common">Harmful bloom alga</name>
    <dbReference type="NCBI Taxonomy" id="44056"/>
    <lineage>
        <taxon>Eukaryota</taxon>
        <taxon>Sar</taxon>
        <taxon>Stramenopiles</taxon>
        <taxon>Ochrophyta</taxon>
        <taxon>Pelagophyceae</taxon>
        <taxon>Pelagomonadales</taxon>
        <taxon>Pelagomonadaceae</taxon>
        <taxon>Aureococcus</taxon>
    </lineage>
</organism>
<keyword evidence="4 5" id="KW-0732">Signal</keyword>
<sequence length="316" mass="34149">MMRALVYALVASLTRAATTTTTNFRGEDTWVVLVGASRYFANYRHAANVLAMRRIAQRLGVPRERLLVLLAEDPTFDGRNPHRGRVFISANGKRRAADDLAGDWGANATHLFADVDYAGDEVTPELVRHLLTGRLGASTPRSRRLDSGPSSNVLVYLTGHGGDEFLKFHDSDELSAVEIADAVAEMRAKGRYGRLVLVADTCQAGSLLARLSPSRTPNVLGVASAKLGENAYAAGADAVVGVALADRFTEHVSKFFDGNRASSGTWGDFERSLRKAPTRSTLVVEDAAWGAPDWRAAPLAAFFGSEPTFHLTPWPP</sequence>
<dbReference type="Pfam" id="PF01650">
    <property type="entry name" value="Peptidase_C13"/>
    <property type="match status" value="1"/>
</dbReference>
<evidence type="ECO:0000256" key="4">
    <source>
        <dbReference type="ARBA" id="ARBA00022729"/>
    </source>
</evidence>
<dbReference type="PANTHER" id="PTHR48067">
    <property type="entry name" value="GPI-ANCHOR TRANSAMIDASE"/>
    <property type="match status" value="1"/>
</dbReference>
<evidence type="ECO:0000313" key="6">
    <source>
        <dbReference type="EMBL" id="KAK7253531.1"/>
    </source>
</evidence>
<evidence type="ECO:0000313" key="7">
    <source>
        <dbReference type="Proteomes" id="UP001363151"/>
    </source>
</evidence>
<dbReference type="PANTHER" id="PTHR48067:SF1">
    <property type="entry name" value="GPI-ANCHOR TRANSAMIDASE"/>
    <property type="match status" value="1"/>
</dbReference>
<dbReference type="PRINTS" id="PR00776">
    <property type="entry name" value="HEMOGLOBNASE"/>
</dbReference>
<dbReference type="Gene3D" id="3.40.50.1460">
    <property type="match status" value="1"/>
</dbReference>
<feature type="signal peptide" evidence="5">
    <location>
        <begin position="1"/>
        <end position="16"/>
    </location>
</feature>
<comment type="caution">
    <text evidence="6">The sequence shown here is derived from an EMBL/GenBank/DDBJ whole genome shotgun (WGS) entry which is preliminary data.</text>
</comment>